<dbReference type="STRING" id="411473.RUMCAL_00446"/>
<evidence type="ECO:0000256" key="1">
    <source>
        <dbReference type="ARBA" id="ARBA00004914"/>
    </source>
</evidence>
<evidence type="ECO:0000256" key="9">
    <source>
        <dbReference type="RuleBase" id="RU365015"/>
    </source>
</evidence>
<dbReference type="InterPro" id="IPR023296">
    <property type="entry name" value="Glyco_hydro_beta-prop_sf"/>
</dbReference>
<evidence type="ECO:0000256" key="7">
    <source>
        <dbReference type="ARBA" id="ARBA00033367"/>
    </source>
</evidence>
<keyword evidence="9" id="KW-0963">Cytoplasm</keyword>
<reference evidence="12 13" key="1">
    <citation type="submission" date="2013-07" db="EMBL/GenBank/DDBJ databases">
        <authorList>
            <person name="Weinstock G."/>
            <person name="Sodergren E."/>
            <person name="Wylie T."/>
            <person name="Fulton L."/>
            <person name="Fulton R."/>
            <person name="Fronick C."/>
            <person name="O'Laughlin M."/>
            <person name="Godfrey J."/>
            <person name="Miner T."/>
            <person name="Herter B."/>
            <person name="Appelbaum E."/>
            <person name="Cordes M."/>
            <person name="Lek S."/>
            <person name="Wollam A."/>
            <person name="Pepin K.H."/>
            <person name="Palsikar V.B."/>
            <person name="Mitreva M."/>
            <person name="Wilson R.K."/>
        </authorList>
    </citation>
    <scope>NUCLEOTIDE SEQUENCE [LARGE SCALE GENOMIC DNA]</scope>
    <source>
        <strain evidence="12 13">ATCC 27760</strain>
    </source>
</reference>
<dbReference type="EC" id="3.2.1.26" evidence="3 8"/>
<protein>
    <recommendedName>
        <fullName evidence="4 8">Sucrose-6-phosphate hydrolase</fullName>
        <ecNumber evidence="3 8">3.2.1.26</ecNumber>
    </recommendedName>
    <alternativeName>
        <fullName evidence="7 9">Invertase</fullName>
    </alternativeName>
</protein>
<evidence type="ECO:0000259" key="11">
    <source>
        <dbReference type="Pfam" id="PF08244"/>
    </source>
</evidence>
<dbReference type="SMART" id="SM00640">
    <property type="entry name" value="Glyco_32"/>
    <property type="match status" value="1"/>
</dbReference>
<name>U2MCZ3_9FIRM</name>
<keyword evidence="6 8" id="KW-0326">Glycosidase</keyword>
<keyword evidence="5 8" id="KW-0378">Hydrolase</keyword>
<dbReference type="GO" id="GO:0005737">
    <property type="term" value="C:cytoplasm"/>
    <property type="evidence" value="ECO:0007669"/>
    <property type="project" value="UniProtKB-SubCell"/>
</dbReference>
<organism evidence="12 13">
    <name type="scientific">Ruminococcus callidus ATCC 27760</name>
    <dbReference type="NCBI Taxonomy" id="411473"/>
    <lineage>
        <taxon>Bacteria</taxon>
        <taxon>Bacillati</taxon>
        <taxon>Bacillota</taxon>
        <taxon>Clostridia</taxon>
        <taxon>Eubacteriales</taxon>
        <taxon>Oscillospiraceae</taxon>
        <taxon>Ruminococcus</taxon>
    </lineage>
</organism>
<dbReference type="InterPro" id="IPR018053">
    <property type="entry name" value="Glyco_hydro_32_AS"/>
</dbReference>
<comment type="function">
    <text evidence="9">Enables the bacterium to metabolize sucrose as a sole carbon source.</text>
</comment>
<dbReference type="SUPFAM" id="SSF49899">
    <property type="entry name" value="Concanavalin A-like lectins/glucanases"/>
    <property type="match status" value="1"/>
</dbReference>
<comment type="pathway">
    <text evidence="1 9">Glycan biosynthesis; sucrose metabolism.</text>
</comment>
<dbReference type="InterPro" id="IPR013189">
    <property type="entry name" value="Glyco_hydro_32_C"/>
</dbReference>
<feature type="domain" description="Glycosyl hydrolase family 32 C-terminal" evidence="11">
    <location>
        <begin position="367"/>
        <end position="472"/>
    </location>
</feature>
<dbReference type="PATRIC" id="fig|411473.3.peg.336"/>
<feature type="domain" description="Glycosyl hydrolase family 32 N-terminal" evidence="10">
    <location>
        <begin position="39"/>
        <end position="348"/>
    </location>
</feature>
<evidence type="ECO:0000256" key="2">
    <source>
        <dbReference type="ARBA" id="ARBA00009902"/>
    </source>
</evidence>
<comment type="similarity">
    <text evidence="2 8">Belongs to the glycosyl hydrolase 32 family.</text>
</comment>
<evidence type="ECO:0000313" key="13">
    <source>
        <dbReference type="Proteomes" id="UP000016662"/>
    </source>
</evidence>
<dbReference type="Pfam" id="PF08244">
    <property type="entry name" value="Glyco_hydro_32C"/>
    <property type="match status" value="1"/>
</dbReference>
<comment type="subcellular location">
    <subcellularLocation>
        <location evidence="9">Cytoplasm</location>
    </subcellularLocation>
</comment>
<dbReference type="SUPFAM" id="SSF75005">
    <property type="entry name" value="Arabinanase/levansucrase/invertase"/>
    <property type="match status" value="1"/>
</dbReference>
<dbReference type="AlphaFoldDB" id="U2MCZ3"/>
<dbReference type="Pfam" id="PF00251">
    <property type="entry name" value="Glyco_hydro_32N"/>
    <property type="match status" value="1"/>
</dbReference>
<dbReference type="InterPro" id="IPR006232">
    <property type="entry name" value="Suc6P_hydrolase"/>
</dbReference>
<dbReference type="UniPathway" id="UPA00238"/>
<dbReference type="PANTHER" id="PTHR43101:SF1">
    <property type="entry name" value="BETA-FRUCTOSIDASE"/>
    <property type="match status" value="1"/>
</dbReference>
<dbReference type="HOGENOM" id="CLU_001528_7_1_9"/>
<dbReference type="PANTHER" id="PTHR43101">
    <property type="entry name" value="BETA-FRUCTOSIDASE"/>
    <property type="match status" value="1"/>
</dbReference>
<sequence>MRERRQNPMSTVRTQNLKNACRALERSTDRTSTWRPVFHLAPVTGWLNDPNGLCQIGETHHIFFQYSPFDVKPGLNYWGHYTTEDFIHYQYCEPALCSDEKFDCHGVYSGSALGQDGTMYLFYTGNVLRRDREDYDYTTAGREHNTIRAESEDGLHFTKKTVLLYNEDYPADLTCHVRDPKVWKDGDSFAMVLGARRKDDVGEVLVYRSDDLKVWTLANRITSQKPFGYMWECPDCFELQGTRFLSFSPQGVAAEDWKYQNIYQSGYCRLEGDLYGEYTLSAFEEYDHGFDFYAPQTYTDRQGRRILIGWLGMPDSDYGYPEREFGWANLLTIPRVLHEKNGRIQQKPLPELQQLRSAEQTVVVQQEFSCRTAAAYEAEIRLTAGKSLRVQFGTDGVLTWDGSFLTLEFGASGCNRPMRQVPLERLEQLRLFCDTSSVEIFANEGEAVFTSRFYADAEQSKLTVQAEQAEVHLWEMQPFCVENLFSGGKQA</sequence>
<dbReference type="Gene3D" id="2.60.120.560">
    <property type="entry name" value="Exo-inulinase, domain 1"/>
    <property type="match status" value="1"/>
</dbReference>
<evidence type="ECO:0000313" key="12">
    <source>
        <dbReference type="EMBL" id="ERJ97173.1"/>
    </source>
</evidence>
<dbReference type="Proteomes" id="UP000016662">
    <property type="component" value="Unassembled WGS sequence"/>
</dbReference>
<evidence type="ECO:0000256" key="3">
    <source>
        <dbReference type="ARBA" id="ARBA00012758"/>
    </source>
</evidence>
<dbReference type="eggNOG" id="COG1621">
    <property type="taxonomic scope" value="Bacteria"/>
</dbReference>
<evidence type="ECO:0000259" key="10">
    <source>
        <dbReference type="Pfam" id="PF00251"/>
    </source>
</evidence>
<accession>U2MCZ3</accession>
<dbReference type="PROSITE" id="PS00609">
    <property type="entry name" value="GLYCOSYL_HYDROL_F32"/>
    <property type="match status" value="1"/>
</dbReference>
<evidence type="ECO:0000256" key="8">
    <source>
        <dbReference type="RuleBase" id="RU362110"/>
    </source>
</evidence>
<evidence type="ECO:0000256" key="4">
    <source>
        <dbReference type="ARBA" id="ARBA00019623"/>
    </source>
</evidence>
<evidence type="ECO:0000256" key="6">
    <source>
        <dbReference type="ARBA" id="ARBA00023295"/>
    </source>
</evidence>
<proteinExistence type="inferred from homology"/>
<gene>
    <name evidence="12" type="ORF">RUMCAL_00446</name>
</gene>
<dbReference type="GO" id="GO:0004564">
    <property type="term" value="F:beta-fructofuranosidase activity"/>
    <property type="evidence" value="ECO:0007669"/>
    <property type="project" value="UniProtKB-EC"/>
</dbReference>
<dbReference type="InterPro" id="IPR001362">
    <property type="entry name" value="Glyco_hydro_32"/>
</dbReference>
<evidence type="ECO:0000256" key="5">
    <source>
        <dbReference type="ARBA" id="ARBA00022801"/>
    </source>
</evidence>
<dbReference type="InterPro" id="IPR013148">
    <property type="entry name" value="Glyco_hydro_32_N"/>
</dbReference>
<keyword evidence="9" id="KW-0119">Carbohydrate metabolism</keyword>
<comment type="catalytic activity">
    <reaction evidence="8">
        <text>Hydrolysis of terminal non-reducing beta-D-fructofuranoside residues in beta-D-fructofuranosides.</text>
        <dbReference type="EC" id="3.2.1.26"/>
    </reaction>
</comment>
<dbReference type="NCBIfam" id="TIGR01322">
    <property type="entry name" value="scrB_fam"/>
    <property type="match status" value="1"/>
</dbReference>
<dbReference type="InterPro" id="IPR051214">
    <property type="entry name" value="GH32_Enzymes"/>
</dbReference>
<dbReference type="EMBL" id="AWVF01000037">
    <property type="protein sequence ID" value="ERJ97173.1"/>
    <property type="molecule type" value="Genomic_DNA"/>
</dbReference>
<dbReference type="OrthoDB" id="9759709at2"/>
<keyword evidence="13" id="KW-1185">Reference proteome</keyword>
<dbReference type="Gene3D" id="2.115.10.20">
    <property type="entry name" value="Glycosyl hydrolase domain, family 43"/>
    <property type="match status" value="1"/>
</dbReference>
<dbReference type="CDD" id="cd18623">
    <property type="entry name" value="GH32_ScrB-like"/>
    <property type="match status" value="1"/>
</dbReference>
<dbReference type="GO" id="GO:0005985">
    <property type="term" value="P:sucrose metabolic process"/>
    <property type="evidence" value="ECO:0007669"/>
    <property type="project" value="UniProtKB-UniPathway"/>
</dbReference>
<comment type="caution">
    <text evidence="12">The sequence shown here is derived from an EMBL/GenBank/DDBJ whole genome shotgun (WGS) entry which is preliminary data.</text>
</comment>
<dbReference type="InterPro" id="IPR013320">
    <property type="entry name" value="ConA-like_dom_sf"/>
</dbReference>